<organism evidence="2 3">
    <name type="scientific">Methylomonas fluvii</name>
    <dbReference type="NCBI Taxonomy" id="1854564"/>
    <lineage>
        <taxon>Bacteria</taxon>
        <taxon>Pseudomonadati</taxon>
        <taxon>Pseudomonadota</taxon>
        <taxon>Gammaproteobacteria</taxon>
        <taxon>Methylococcales</taxon>
        <taxon>Methylococcaceae</taxon>
        <taxon>Methylomonas</taxon>
    </lineage>
</organism>
<sequence>MKVLFGLLTIFLISPAANAASQLRFNGHLVTNSGNFQAGDTFEGQFTLNPTAPDISAYQTLPQVSRPRLELTYLNNKSSSIAINGGPSLIGNDKIEVHFDNDLNLTQVMIEAAGFTGKIAAGTYDSADISDTAGFPQSPAIGFSILALFPQNTFTAEHVQNQDHMGIFDLDLQPLFLGFGIRERGASASAAYGLIDHASVNPVPVPGAFLLFGSALVGLTLRLRKSA</sequence>
<protein>
    <recommendedName>
        <fullName evidence="4">PEP-CTERM sorting domain-containing protein</fullName>
    </recommendedName>
</protein>
<feature type="chain" id="PRO_5046934915" description="PEP-CTERM sorting domain-containing protein" evidence="1">
    <location>
        <begin position="20"/>
        <end position="227"/>
    </location>
</feature>
<evidence type="ECO:0000313" key="2">
    <source>
        <dbReference type="EMBL" id="MBD9362686.1"/>
    </source>
</evidence>
<dbReference type="RefSeq" id="WP_192395441.1">
    <property type="nucleotide sequence ID" value="NZ_CAJHIU010000003.1"/>
</dbReference>
<reference evidence="2 3" key="1">
    <citation type="submission" date="2020-09" db="EMBL/GenBank/DDBJ databases">
        <title>Methylomonas albis sp. nov. and Methylomonas fluvii sp. nov.: Two cold-adapted methanotrophs from the River Elbe and an amended description of Methylovulum psychrotolerans strain Eb1.</title>
        <authorList>
            <person name="Bussmann I.K."/>
            <person name="Klings K.-W."/>
            <person name="Warnstedt J."/>
            <person name="Hoppert M."/>
            <person name="Saborowski A."/>
            <person name="Horn F."/>
            <person name="Liebner S."/>
        </authorList>
    </citation>
    <scope>NUCLEOTIDE SEQUENCE [LARGE SCALE GENOMIC DNA]</scope>
    <source>
        <strain evidence="2 3">EbB</strain>
    </source>
</reference>
<keyword evidence="3" id="KW-1185">Reference proteome</keyword>
<name>A0ABR9DHV9_9GAMM</name>
<evidence type="ECO:0000256" key="1">
    <source>
        <dbReference type="SAM" id="SignalP"/>
    </source>
</evidence>
<keyword evidence="1" id="KW-0732">Signal</keyword>
<comment type="caution">
    <text evidence="2">The sequence shown here is derived from an EMBL/GenBank/DDBJ whole genome shotgun (WGS) entry which is preliminary data.</text>
</comment>
<evidence type="ECO:0000313" key="3">
    <source>
        <dbReference type="Proteomes" id="UP000641152"/>
    </source>
</evidence>
<proteinExistence type="predicted"/>
<dbReference type="EMBL" id="JACXST010000003">
    <property type="protein sequence ID" value="MBD9362686.1"/>
    <property type="molecule type" value="Genomic_DNA"/>
</dbReference>
<feature type="signal peptide" evidence="1">
    <location>
        <begin position="1"/>
        <end position="19"/>
    </location>
</feature>
<gene>
    <name evidence="2" type="ORF">EBB_19660</name>
</gene>
<evidence type="ECO:0008006" key="4">
    <source>
        <dbReference type="Google" id="ProtNLM"/>
    </source>
</evidence>
<dbReference type="Proteomes" id="UP000641152">
    <property type="component" value="Unassembled WGS sequence"/>
</dbReference>
<accession>A0ABR9DHV9</accession>